<dbReference type="Pfam" id="PF21628">
    <property type="entry name" value="Gp10-like"/>
    <property type="match status" value="1"/>
</dbReference>
<dbReference type="EMBL" id="LAZR01000316">
    <property type="protein sequence ID" value="KKN75056.1"/>
    <property type="molecule type" value="Genomic_DNA"/>
</dbReference>
<dbReference type="InterPro" id="IPR049302">
    <property type="entry name" value="Gp10-like"/>
</dbReference>
<evidence type="ECO:0000313" key="1">
    <source>
        <dbReference type="EMBL" id="KKN75056.1"/>
    </source>
</evidence>
<comment type="caution">
    <text evidence="1">The sequence shown here is derived from an EMBL/GenBank/DDBJ whole genome shotgun (WGS) entry which is preliminary data.</text>
</comment>
<organism evidence="1">
    <name type="scientific">marine sediment metagenome</name>
    <dbReference type="NCBI Taxonomy" id="412755"/>
    <lineage>
        <taxon>unclassified sequences</taxon>
        <taxon>metagenomes</taxon>
        <taxon>ecological metagenomes</taxon>
    </lineage>
</organism>
<name>A0A0F9VNJ9_9ZZZZ</name>
<gene>
    <name evidence="1" type="ORF">LCGC14_0384300</name>
</gene>
<protein>
    <submittedName>
        <fullName evidence="1">Uncharacterized protein</fullName>
    </submittedName>
</protein>
<proteinExistence type="predicted"/>
<sequence>MKMIDLKWTKAEIKKRNKPTTERILEGETYPWGLKVHFEKEAVDKMDSLKKVKVGAMVDIHAIGKVVEVSITDRDKSKKRHRVEIQLQQVGIHDRSDTSEKIFSEAVDEED</sequence>
<dbReference type="AlphaFoldDB" id="A0A0F9VNJ9"/>
<reference evidence="1" key="1">
    <citation type="journal article" date="2015" name="Nature">
        <title>Complex archaea that bridge the gap between prokaryotes and eukaryotes.</title>
        <authorList>
            <person name="Spang A."/>
            <person name="Saw J.H."/>
            <person name="Jorgensen S.L."/>
            <person name="Zaremba-Niedzwiedzka K."/>
            <person name="Martijn J."/>
            <person name="Lind A.E."/>
            <person name="van Eijk R."/>
            <person name="Schleper C."/>
            <person name="Guy L."/>
            <person name="Ettema T.J."/>
        </authorList>
    </citation>
    <scope>NUCLEOTIDE SEQUENCE</scope>
</reference>
<accession>A0A0F9VNJ9</accession>